<dbReference type="RefSeq" id="WP_201303546.1">
    <property type="nucleotide sequence ID" value="NZ_CP068086.1"/>
</dbReference>
<protein>
    <submittedName>
        <fullName evidence="3">Lipase 2</fullName>
        <ecNumber evidence="3">3.1.1.3</ecNumber>
    </submittedName>
</protein>
<gene>
    <name evidence="3" type="primary">lip2_2</name>
    <name evidence="3" type="ORF">NCTC11343_05313</name>
</gene>
<evidence type="ECO:0000313" key="4">
    <source>
        <dbReference type="Proteomes" id="UP000251241"/>
    </source>
</evidence>
<dbReference type="GO" id="GO:0004806">
    <property type="term" value="F:triacylglycerol lipase activity"/>
    <property type="evidence" value="ECO:0007669"/>
    <property type="project" value="UniProtKB-EC"/>
</dbReference>
<evidence type="ECO:0000256" key="1">
    <source>
        <dbReference type="ARBA" id="ARBA00022801"/>
    </source>
</evidence>
<dbReference type="Pfam" id="PF07859">
    <property type="entry name" value="Abhydrolase_3"/>
    <property type="match status" value="1"/>
</dbReference>
<dbReference type="SUPFAM" id="SSF53474">
    <property type="entry name" value="alpha/beta-Hydrolases"/>
    <property type="match status" value="1"/>
</dbReference>
<dbReference type="AlphaFoldDB" id="A0A2X2K2X1"/>
<dbReference type="EMBL" id="UAUU01000011">
    <property type="protein sequence ID" value="SPZ94455.1"/>
    <property type="molecule type" value="Genomic_DNA"/>
</dbReference>
<organism evidence="3 4">
    <name type="scientific">Sphingobacterium multivorum</name>
    <dbReference type="NCBI Taxonomy" id="28454"/>
    <lineage>
        <taxon>Bacteria</taxon>
        <taxon>Pseudomonadati</taxon>
        <taxon>Bacteroidota</taxon>
        <taxon>Sphingobacteriia</taxon>
        <taxon>Sphingobacteriales</taxon>
        <taxon>Sphingobacteriaceae</taxon>
        <taxon>Sphingobacterium</taxon>
    </lineage>
</organism>
<dbReference type="Gene3D" id="3.40.50.1820">
    <property type="entry name" value="alpha/beta hydrolase"/>
    <property type="match status" value="1"/>
</dbReference>
<name>A0A2X2K2X1_SPHMU</name>
<proteinExistence type="predicted"/>
<reference evidence="3 4" key="1">
    <citation type="submission" date="2018-06" db="EMBL/GenBank/DDBJ databases">
        <authorList>
            <consortium name="Pathogen Informatics"/>
            <person name="Doyle S."/>
        </authorList>
    </citation>
    <scope>NUCLEOTIDE SEQUENCE [LARGE SCALE GENOMIC DNA]</scope>
    <source>
        <strain evidence="3 4">NCTC11343</strain>
    </source>
</reference>
<dbReference type="GeneID" id="97180122"/>
<sequence>MLEEFNIRSKNHEIPVRIHRPNEIINEKSPAIIYLHGGWFISGSFETHDAIVCQLANATGCAIVFVDFRLAPEYPFPAGFDDAQSATEWIVNNSDSLNIDKTMIGIIGDSAGQL</sequence>
<evidence type="ECO:0000259" key="2">
    <source>
        <dbReference type="Pfam" id="PF07859"/>
    </source>
</evidence>
<feature type="domain" description="Alpha/beta hydrolase fold-3" evidence="2">
    <location>
        <begin position="32"/>
        <end position="112"/>
    </location>
</feature>
<dbReference type="InterPro" id="IPR013094">
    <property type="entry name" value="AB_hydrolase_3"/>
</dbReference>
<accession>A0A2X2K2X1</accession>
<dbReference type="InterPro" id="IPR050300">
    <property type="entry name" value="GDXG_lipolytic_enzyme"/>
</dbReference>
<dbReference type="Proteomes" id="UP000251241">
    <property type="component" value="Unassembled WGS sequence"/>
</dbReference>
<keyword evidence="1 3" id="KW-0378">Hydrolase</keyword>
<dbReference type="EC" id="3.1.1.3" evidence="3"/>
<dbReference type="PANTHER" id="PTHR48081:SF8">
    <property type="entry name" value="ALPHA_BETA HYDROLASE FOLD-3 DOMAIN-CONTAINING PROTEIN-RELATED"/>
    <property type="match status" value="1"/>
</dbReference>
<dbReference type="InterPro" id="IPR029058">
    <property type="entry name" value="AB_hydrolase_fold"/>
</dbReference>
<dbReference type="PANTHER" id="PTHR48081">
    <property type="entry name" value="AB HYDROLASE SUPERFAMILY PROTEIN C4A8.06C"/>
    <property type="match status" value="1"/>
</dbReference>
<evidence type="ECO:0000313" key="3">
    <source>
        <dbReference type="EMBL" id="SPZ94455.1"/>
    </source>
</evidence>